<dbReference type="InterPro" id="IPR050422">
    <property type="entry name" value="X-Pro_aminopeptidase_P"/>
</dbReference>
<gene>
    <name evidence="9" type="primary">FRA1</name>
    <name evidence="9" type="ORF">AWJ20_3999</name>
</gene>
<reference evidence="9 10" key="1">
    <citation type="submission" date="2016-02" db="EMBL/GenBank/DDBJ databases">
        <title>Complete genome sequence and transcriptome regulation of the pentose utilising yeast Sugiyamaella lignohabitans.</title>
        <authorList>
            <person name="Bellasio M."/>
            <person name="Peymann A."/>
            <person name="Valli M."/>
            <person name="Sipitzky M."/>
            <person name="Graf A."/>
            <person name="Sauer M."/>
            <person name="Marx H."/>
            <person name="Mattanovich D."/>
        </authorList>
    </citation>
    <scope>NUCLEOTIDE SEQUENCE [LARGE SCALE GENOMIC DNA]</scope>
    <source>
        <strain evidence="9 10">CBS 10342</strain>
    </source>
</reference>
<dbReference type="KEGG" id="slb:AWJ20_3999"/>
<dbReference type="GO" id="GO:0070006">
    <property type="term" value="F:metalloaminopeptidase activity"/>
    <property type="evidence" value="ECO:0007669"/>
    <property type="project" value="InterPro"/>
</dbReference>
<evidence type="ECO:0000256" key="3">
    <source>
        <dbReference type="ARBA" id="ARBA00022723"/>
    </source>
</evidence>
<keyword evidence="5" id="KW-0464">Manganese</keyword>
<dbReference type="Pfam" id="PF01321">
    <property type="entry name" value="Creatinase_N"/>
    <property type="match status" value="1"/>
</dbReference>
<dbReference type="Pfam" id="PF00557">
    <property type="entry name" value="Peptidase_M24"/>
    <property type="match status" value="1"/>
</dbReference>
<dbReference type="Gene3D" id="3.90.230.10">
    <property type="entry name" value="Creatinase/methionine aminopeptidase superfamily"/>
    <property type="match status" value="1"/>
</dbReference>
<dbReference type="GO" id="GO:0005737">
    <property type="term" value="C:cytoplasm"/>
    <property type="evidence" value="ECO:0007669"/>
    <property type="project" value="UniProtKB-ARBA"/>
</dbReference>
<feature type="domain" description="Creatinase N-terminal" evidence="7">
    <location>
        <begin position="7"/>
        <end position="143"/>
    </location>
</feature>
<organism evidence="9 10">
    <name type="scientific">Sugiyamaella lignohabitans</name>
    <dbReference type="NCBI Taxonomy" id="796027"/>
    <lineage>
        <taxon>Eukaryota</taxon>
        <taxon>Fungi</taxon>
        <taxon>Dikarya</taxon>
        <taxon>Ascomycota</taxon>
        <taxon>Saccharomycotina</taxon>
        <taxon>Dipodascomycetes</taxon>
        <taxon>Dipodascales</taxon>
        <taxon>Trichomonascaceae</taxon>
        <taxon>Sugiyamaella</taxon>
    </lineage>
</organism>
<accession>A0A161HGZ6</accession>
<dbReference type="InterPro" id="IPR032416">
    <property type="entry name" value="Peptidase_M24_C"/>
</dbReference>
<dbReference type="InterPro" id="IPR036005">
    <property type="entry name" value="Creatinase/aminopeptidase-like"/>
</dbReference>
<dbReference type="InterPro" id="IPR029149">
    <property type="entry name" value="Creatin/AminoP/Spt16_N"/>
</dbReference>
<evidence type="ECO:0000256" key="4">
    <source>
        <dbReference type="ARBA" id="ARBA00022801"/>
    </source>
</evidence>
<dbReference type="SUPFAM" id="SSF55920">
    <property type="entry name" value="Creatinase/aminopeptidase"/>
    <property type="match status" value="1"/>
</dbReference>
<dbReference type="GO" id="GO:0046872">
    <property type="term" value="F:metal ion binding"/>
    <property type="evidence" value="ECO:0007669"/>
    <property type="project" value="UniProtKB-KW"/>
</dbReference>
<evidence type="ECO:0000256" key="5">
    <source>
        <dbReference type="ARBA" id="ARBA00023211"/>
    </source>
</evidence>
<feature type="domain" description="Peptidase M24 C-terminal" evidence="8">
    <location>
        <begin position="556"/>
        <end position="618"/>
    </location>
</feature>
<evidence type="ECO:0000313" key="10">
    <source>
        <dbReference type="Proteomes" id="UP000189580"/>
    </source>
</evidence>
<protein>
    <submittedName>
        <fullName evidence="9">Fra1p</fullName>
    </submittedName>
</protein>
<dbReference type="PANTHER" id="PTHR43763:SF6">
    <property type="entry name" value="XAA-PRO AMINOPEPTIDASE 1"/>
    <property type="match status" value="1"/>
</dbReference>
<keyword evidence="10" id="KW-1185">Reference proteome</keyword>
<dbReference type="FunFam" id="3.90.230.10:FF:000007">
    <property type="entry name" value="Xaa-Pro aminopeptidase P"/>
    <property type="match status" value="1"/>
</dbReference>
<comment type="similarity">
    <text evidence="2">Belongs to the peptidase M24B family.</text>
</comment>
<dbReference type="SUPFAM" id="SSF53092">
    <property type="entry name" value="Creatinase/prolidase N-terminal domain"/>
    <property type="match status" value="1"/>
</dbReference>
<evidence type="ECO:0000256" key="2">
    <source>
        <dbReference type="ARBA" id="ARBA00008766"/>
    </source>
</evidence>
<evidence type="ECO:0000259" key="7">
    <source>
        <dbReference type="Pfam" id="PF01321"/>
    </source>
</evidence>
<dbReference type="Proteomes" id="UP000189580">
    <property type="component" value="Chromosome c"/>
</dbReference>
<dbReference type="FunFam" id="3.40.350.10:FF:000003">
    <property type="entry name" value="Xaa-pro aminopeptidase P"/>
    <property type="match status" value="1"/>
</dbReference>
<keyword evidence="3" id="KW-0479">Metal-binding</keyword>
<dbReference type="Pfam" id="PF16188">
    <property type="entry name" value="Peptidase_M24_C"/>
    <property type="match status" value="1"/>
</dbReference>
<dbReference type="CDD" id="cd01085">
    <property type="entry name" value="APP"/>
    <property type="match status" value="1"/>
</dbReference>
<dbReference type="GeneID" id="30036081"/>
<dbReference type="RefSeq" id="XP_018733674.1">
    <property type="nucleotide sequence ID" value="XM_018881043.1"/>
</dbReference>
<dbReference type="InterPro" id="IPR000587">
    <property type="entry name" value="Creatinase_N"/>
</dbReference>
<dbReference type="EMBL" id="CP014500">
    <property type="protein sequence ID" value="ANB11197.1"/>
    <property type="molecule type" value="Genomic_DNA"/>
</dbReference>
<keyword evidence="4" id="KW-0378">Hydrolase</keyword>
<evidence type="ECO:0000256" key="1">
    <source>
        <dbReference type="ARBA" id="ARBA00001936"/>
    </source>
</evidence>
<dbReference type="InterPro" id="IPR033740">
    <property type="entry name" value="Pept_M24B"/>
</dbReference>
<dbReference type="PANTHER" id="PTHR43763">
    <property type="entry name" value="XAA-PRO AMINOPEPTIDASE 1"/>
    <property type="match status" value="1"/>
</dbReference>
<dbReference type="Pfam" id="PF16189">
    <property type="entry name" value="Creatinase_N_2"/>
    <property type="match status" value="1"/>
</dbReference>
<dbReference type="InterPro" id="IPR000994">
    <property type="entry name" value="Pept_M24"/>
</dbReference>
<dbReference type="AlphaFoldDB" id="A0A161HGZ6"/>
<evidence type="ECO:0000259" key="6">
    <source>
        <dbReference type="Pfam" id="PF00557"/>
    </source>
</evidence>
<proteinExistence type="inferred from homology"/>
<comment type="cofactor">
    <cofactor evidence="1">
        <name>Mn(2+)</name>
        <dbReference type="ChEBI" id="CHEBI:29035"/>
    </cofactor>
</comment>
<feature type="domain" description="Peptidase M24" evidence="6">
    <location>
        <begin position="331"/>
        <end position="545"/>
    </location>
</feature>
<name>A0A161HGZ6_9ASCO</name>
<evidence type="ECO:0000313" key="9">
    <source>
        <dbReference type="EMBL" id="ANB11197.1"/>
    </source>
</evidence>
<dbReference type="OrthoDB" id="9995434at2759"/>
<evidence type="ECO:0000259" key="8">
    <source>
        <dbReference type="Pfam" id="PF16188"/>
    </source>
</evidence>
<sequence>MVDTSARLSALRSQLSKNNIGYYIVLTQDEHQSEYTSNADDRREFISGFTGSAGTAVIGHSKAVLATDGRYFLQAASQLDSNWELLKQGVKGVPTWQEWVATEATKTGSNIAVDPKLISYSEVKSLKSLLATKGGKAELISLEDNLIDLVWANDRPSRPLTPVKILHSEYTGKSFQEKLTQLKDEIIKKNGTAFVLSALDDVAWLFNLRGEDIPYNPVFFAYAIVTADGKASLYIDSNKVTEKVAEYLKSGNVSIYPYEKAFEDAAELGAALLRINKSTSGEKKKLIIPNAASWALVEALGGPDSVQMIESPVTVAKSVKNSTEVEGAKLAHIKDGVAVIRYLAWLEKALTVDKLVLSDYEAAQKSLEFRSQMENFQGLSFETISSSGPKAAVIHYSPATDSKEIVKLDQIYLLDSGGQYLEGTTDTTRTVHYGEPSDDEKRSYTLVLKGHIALARAVFPEGSNGYMLDTLARQHLWKYGLDYRHGTGHGIGAFLNVHEGPMGIGFRPAYQNAPLQVGNVISNEPGYYEDGKYGIRIESVVVVKEVKTPFNFGDTKFFGFETITQVPLCQKLLDLSLLDVEEKQWINEYHASVYKTVRPYFSEEDPALEWLRRETLPIF</sequence>
<dbReference type="Gene3D" id="3.40.350.10">
    <property type="entry name" value="Creatinase/prolidase N-terminal domain"/>
    <property type="match status" value="2"/>
</dbReference>